<dbReference type="GO" id="GO:0006508">
    <property type="term" value="P:proteolysis"/>
    <property type="evidence" value="ECO:0007669"/>
    <property type="project" value="UniProtKB-UniRule"/>
</dbReference>
<feature type="domain" description="Adaptor protein ClpS core" evidence="3">
    <location>
        <begin position="27"/>
        <end position="106"/>
    </location>
</feature>
<dbReference type="NCBIfam" id="NF000669">
    <property type="entry name" value="PRK00033.1-2"/>
    <property type="match status" value="1"/>
</dbReference>
<comment type="similarity">
    <text evidence="1">Belongs to the ClpS family.</text>
</comment>
<dbReference type="PANTHER" id="PTHR33473">
    <property type="entry name" value="ATP-DEPENDENT CLP PROTEASE ADAPTER PROTEIN CLPS1, CHLOROPLASTIC"/>
    <property type="match status" value="1"/>
</dbReference>
<comment type="function">
    <text evidence="1">Involved in the modulation of the specificity of the ClpAP-mediated ATP-dependent protein degradation.</text>
</comment>
<dbReference type="InterPro" id="IPR022935">
    <property type="entry name" value="ClpS"/>
</dbReference>
<dbReference type="SUPFAM" id="SSF54736">
    <property type="entry name" value="ClpS-like"/>
    <property type="match status" value="1"/>
</dbReference>
<proteinExistence type="inferred from homology"/>
<dbReference type="HAMAP" id="MF_00302">
    <property type="entry name" value="ClpS"/>
    <property type="match status" value="1"/>
</dbReference>
<dbReference type="NCBIfam" id="NF000672">
    <property type="entry name" value="PRK00033.1-5"/>
    <property type="match status" value="1"/>
</dbReference>
<sequence>MSIWLSGDHDPDSGHGLVVQPAKPQLKAPPMYQVVMLNDDYTPMDFVVHVLQHFFNMDEESATQVMLAVHHQGKGICGVFPKDVAETKAQQVNQYSRQSQHPLMCEVERVG</sequence>
<organism evidence="4 5">
    <name type="scientific">Proteobacteria bacterium 228</name>
    <dbReference type="NCBI Taxonomy" id="2083153"/>
    <lineage>
        <taxon>Bacteria</taxon>
        <taxon>Pseudomonadati</taxon>
        <taxon>Pseudomonadota</taxon>
    </lineage>
</organism>
<comment type="subunit">
    <text evidence="1">Binds to the N-terminal domain of the chaperone ClpA.</text>
</comment>
<comment type="caution">
    <text evidence="4">The sequence shown here is derived from an EMBL/GenBank/DDBJ whole genome shotgun (WGS) entry which is preliminary data.</text>
</comment>
<dbReference type="PANTHER" id="PTHR33473:SF19">
    <property type="entry name" value="ATP-DEPENDENT CLP PROTEASE ADAPTER PROTEIN CLPS"/>
    <property type="match status" value="1"/>
</dbReference>
<protein>
    <recommendedName>
        <fullName evidence="1">ATP-dependent Clp protease adapter protein ClpS</fullName>
    </recommendedName>
</protein>
<accession>A0A2S5KS20</accession>
<dbReference type="EMBL" id="PRLP01000035">
    <property type="protein sequence ID" value="PPC77056.1"/>
    <property type="molecule type" value="Genomic_DNA"/>
</dbReference>
<dbReference type="InterPro" id="IPR014719">
    <property type="entry name" value="Ribosomal_bL12_C/ClpS-like"/>
</dbReference>
<feature type="region of interest" description="Disordered" evidence="2">
    <location>
        <begin position="1"/>
        <end position="22"/>
    </location>
</feature>
<dbReference type="Proteomes" id="UP000238196">
    <property type="component" value="Unassembled WGS sequence"/>
</dbReference>
<dbReference type="FunFam" id="3.30.1390.10:FF:000002">
    <property type="entry name" value="ATP-dependent Clp protease adapter protein ClpS"/>
    <property type="match status" value="1"/>
</dbReference>
<dbReference type="OrthoDB" id="5295379at2"/>
<dbReference type="GO" id="GO:0030163">
    <property type="term" value="P:protein catabolic process"/>
    <property type="evidence" value="ECO:0007669"/>
    <property type="project" value="InterPro"/>
</dbReference>
<evidence type="ECO:0000256" key="2">
    <source>
        <dbReference type="SAM" id="MobiDB-lite"/>
    </source>
</evidence>
<name>A0A2S5KS20_9PROT</name>
<evidence type="ECO:0000256" key="1">
    <source>
        <dbReference type="HAMAP-Rule" id="MF_00302"/>
    </source>
</evidence>
<dbReference type="Pfam" id="PF02617">
    <property type="entry name" value="ClpS"/>
    <property type="match status" value="1"/>
</dbReference>
<reference evidence="4 5" key="1">
    <citation type="submission" date="2018-02" db="EMBL/GenBank/DDBJ databases">
        <title>novel marine gammaproteobacteria from coastal saline agro ecosystem.</title>
        <authorList>
            <person name="Krishnan R."/>
            <person name="Ramesh Kumar N."/>
        </authorList>
    </citation>
    <scope>NUCLEOTIDE SEQUENCE [LARGE SCALE GENOMIC DNA]</scope>
    <source>
        <strain evidence="4 5">228</strain>
    </source>
</reference>
<keyword evidence="4" id="KW-0645">Protease</keyword>
<dbReference type="InterPro" id="IPR003769">
    <property type="entry name" value="ClpS_core"/>
</dbReference>
<evidence type="ECO:0000313" key="4">
    <source>
        <dbReference type="EMBL" id="PPC77056.1"/>
    </source>
</evidence>
<evidence type="ECO:0000259" key="3">
    <source>
        <dbReference type="Pfam" id="PF02617"/>
    </source>
</evidence>
<gene>
    <name evidence="1" type="primary">clpS</name>
    <name evidence="4" type="ORF">C4K68_11570</name>
</gene>
<dbReference type="AlphaFoldDB" id="A0A2S5KS20"/>
<evidence type="ECO:0000313" key="5">
    <source>
        <dbReference type="Proteomes" id="UP000238196"/>
    </source>
</evidence>
<keyword evidence="4" id="KW-0378">Hydrolase</keyword>
<dbReference type="GO" id="GO:0008233">
    <property type="term" value="F:peptidase activity"/>
    <property type="evidence" value="ECO:0007669"/>
    <property type="project" value="UniProtKB-KW"/>
</dbReference>
<dbReference type="Gene3D" id="3.30.1390.10">
    <property type="match status" value="1"/>
</dbReference>